<reference evidence="2 3" key="1">
    <citation type="journal article" date="2014" name="Genome Announc.">
        <title>Draft Genome Sequence of Xylella fastidiosa Pear Leaf Scorch Strain in Taiwan.</title>
        <authorList>
            <person name="Su C.C."/>
            <person name="Deng W.L."/>
            <person name="Jan F.J."/>
            <person name="Chang C.J."/>
            <person name="Huang H."/>
            <person name="Chen J."/>
        </authorList>
    </citation>
    <scope>NUCLEOTIDE SEQUENCE [LARGE SCALE GENOMIC DNA]</scope>
    <source>
        <strain evidence="2 3">PLS229</strain>
    </source>
</reference>
<dbReference type="PATRIC" id="fig|1444770.3.peg.1472"/>
<dbReference type="GeneID" id="93922861"/>
<dbReference type="RefSeq" id="WP_267903165.1">
    <property type="nucleotide sequence ID" value="NZ_CP053627.1"/>
</dbReference>
<organism evidence="2 3">
    <name type="scientific">Xylella taiwanensis</name>
    <dbReference type="NCBI Taxonomy" id="1444770"/>
    <lineage>
        <taxon>Bacteria</taxon>
        <taxon>Pseudomonadati</taxon>
        <taxon>Pseudomonadota</taxon>
        <taxon>Gammaproteobacteria</taxon>
        <taxon>Lysobacterales</taxon>
        <taxon>Lysobacteraceae</taxon>
        <taxon>Xylella</taxon>
    </lineage>
</organism>
<evidence type="ECO:0000256" key="1">
    <source>
        <dbReference type="SAM" id="SignalP"/>
    </source>
</evidence>
<proteinExistence type="predicted"/>
<dbReference type="Proteomes" id="UP000020406">
    <property type="component" value="Unassembled WGS sequence"/>
</dbReference>
<feature type="chain" id="PRO_5004991177" evidence="1">
    <location>
        <begin position="24"/>
        <end position="43"/>
    </location>
</feature>
<protein>
    <submittedName>
        <fullName evidence="2">Uncharacterized protein</fullName>
    </submittedName>
</protein>
<dbReference type="EMBL" id="JDSQ01000008">
    <property type="protein sequence ID" value="EWS78342.1"/>
    <property type="molecule type" value="Genomic_DNA"/>
</dbReference>
<evidence type="ECO:0000313" key="3">
    <source>
        <dbReference type="Proteomes" id="UP000020406"/>
    </source>
</evidence>
<gene>
    <name evidence="2" type="ORF">AF72_06175</name>
</gene>
<keyword evidence="1" id="KW-0732">Signal</keyword>
<accession>Z9JKP8</accession>
<evidence type="ECO:0000313" key="2">
    <source>
        <dbReference type="EMBL" id="EWS78342.1"/>
    </source>
</evidence>
<feature type="signal peptide" evidence="1">
    <location>
        <begin position="1"/>
        <end position="23"/>
    </location>
</feature>
<dbReference type="STRING" id="1444770.AF72_06175"/>
<sequence length="43" mass="4958">MTRTRLFCIALLMMIVTVCAVRATPAPFDVVARFKALYTHEWN</sequence>
<dbReference type="AlphaFoldDB" id="Z9JKP8"/>
<comment type="caution">
    <text evidence="2">The sequence shown here is derived from an EMBL/GenBank/DDBJ whole genome shotgun (WGS) entry which is preliminary data.</text>
</comment>
<name>Z9JKP8_9GAMM</name>